<dbReference type="InterPro" id="IPR029060">
    <property type="entry name" value="PIN-like_dom_sf"/>
</dbReference>
<dbReference type="SUPFAM" id="SSF88723">
    <property type="entry name" value="PIN domain-like"/>
    <property type="match status" value="1"/>
</dbReference>
<dbReference type="EMBL" id="SUTE01000022">
    <property type="protein sequence ID" value="MBE6504619.1"/>
    <property type="molecule type" value="Genomic_DNA"/>
</dbReference>
<dbReference type="GO" id="GO:0016075">
    <property type="term" value="P:rRNA catabolic process"/>
    <property type="evidence" value="ECO:0007669"/>
    <property type="project" value="TreeGrafter"/>
</dbReference>
<dbReference type="PANTHER" id="PTHR42188">
    <property type="entry name" value="23S RRNA-SPECIFIC ENDONUCLEASE VAPC20"/>
    <property type="match status" value="1"/>
</dbReference>
<feature type="domain" description="PIN" evidence="1">
    <location>
        <begin position="3"/>
        <end position="126"/>
    </location>
</feature>
<dbReference type="PANTHER" id="PTHR42188:SF1">
    <property type="entry name" value="23S RRNA-SPECIFIC ENDONUCLEASE VAPC20"/>
    <property type="match status" value="1"/>
</dbReference>
<protein>
    <submittedName>
        <fullName evidence="2">Type II toxin-antitoxin system VapC family toxin</fullName>
    </submittedName>
</protein>
<dbReference type="CDD" id="cd09854">
    <property type="entry name" value="PIN_VapC-like"/>
    <property type="match status" value="1"/>
</dbReference>
<evidence type="ECO:0000259" key="1">
    <source>
        <dbReference type="Pfam" id="PF01850"/>
    </source>
</evidence>
<accession>A0A8T3V964</accession>
<evidence type="ECO:0000313" key="2">
    <source>
        <dbReference type="EMBL" id="MBE6504619.1"/>
    </source>
</evidence>
<evidence type="ECO:0000313" key="3">
    <source>
        <dbReference type="Proteomes" id="UP000762703"/>
    </source>
</evidence>
<dbReference type="InterPro" id="IPR039018">
    <property type="entry name" value="VapC20-like"/>
</dbReference>
<dbReference type="AlphaFoldDB" id="A0A8T3V964"/>
<dbReference type="RefSeq" id="WP_303736266.1">
    <property type="nucleotide sequence ID" value="NZ_SUTE01000022.1"/>
</dbReference>
<sequence length="132" mass="15080">MKYFVDSSYIIALIKEDDSLHDKSLEFLDLLDSNDCYINDLIINEVITVIGNKIDLKTANLAYGLLNSTFNIINGCSIKNFNEKTMIHYNKFSTKLSFTDCSIITCMKSENIKNLISFDNEFKKVNSITLIN</sequence>
<organism evidence="2 3">
    <name type="scientific">Methanobrevibacter millerae</name>
    <dbReference type="NCBI Taxonomy" id="230361"/>
    <lineage>
        <taxon>Archaea</taxon>
        <taxon>Methanobacteriati</taxon>
        <taxon>Methanobacteriota</taxon>
        <taxon>Methanomada group</taxon>
        <taxon>Methanobacteria</taxon>
        <taxon>Methanobacteriales</taxon>
        <taxon>Methanobacteriaceae</taxon>
        <taxon>Methanobrevibacter</taxon>
    </lineage>
</organism>
<name>A0A8T3V964_9EURY</name>
<proteinExistence type="predicted"/>
<comment type="caution">
    <text evidence="2">The sequence shown here is derived from an EMBL/GenBank/DDBJ whole genome shotgun (WGS) entry which is preliminary data.</text>
</comment>
<dbReference type="InterPro" id="IPR002716">
    <property type="entry name" value="PIN_dom"/>
</dbReference>
<gene>
    <name evidence="2" type="ORF">E7Z73_02585</name>
</gene>
<reference evidence="2" key="1">
    <citation type="submission" date="2019-04" db="EMBL/GenBank/DDBJ databases">
        <title>Evolution of Biomass-Degrading Anaerobic Consortia Revealed by Metagenomics.</title>
        <authorList>
            <person name="Peng X."/>
        </authorList>
    </citation>
    <scope>NUCLEOTIDE SEQUENCE</scope>
    <source>
        <strain evidence="2">SIG12</strain>
    </source>
</reference>
<dbReference type="Gene3D" id="3.40.50.1010">
    <property type="entry name" value="5'-nuclease"/>
    <property type="match status" value="1"/>
</dbReference>
<dbReference type="Proteomes" id="UP000762703">
    <property type="component" value="Unassembled WGS sequence"/>
</dbReference>
<dbReference type="Pfam" id="PF01850">
    <property type="entry name" value="PIN"/>
    <property type="match status" value="1"/>
</dbReference>
<dbReference type="GO" id="GO:0004521">
    <property type="term" value="F:RNA endonuclease activity"/>
    <property type="evidence" value="ECO:0007669"/>
    <property type="project" value="InterPro"/>
</dbReference>